<name>A0A8J5CPD4_CHIOP</name>
<feature type="region of interest" description="Disordered" evidence="2">
    <location>
        <begin position="99"/>
        <end position="124"/>
    </location>
</feature>
<evidence type="ECO:0000313" key="4">
    <source>
        <dbReference type="EMBL" id="KAG0717754.1"/>
    </source>
</evidence>
<gene>
    <name evidence="4" type="primary">Rundc1</name>
    <name evidence="4" type="ORF">GWK47_053810</name>
</gene>
<evidence type="ECO:0000256" key="2">
    <source>
        <dbReference type="SAM" id="MobiDB-lite"/>
    </source>
</evidence>
<accession>A0A8J5CPD4</accession>
<feature type="compositionally biased region" description="Basic and acidic residues" evidence="2">
    <location>
        <begin position="110"/>
        <end position="124"/>
    </location>
</feature>
<protein>
    <submittedName>
        <fullName evidence="4">RUN domain-containing protein 1</fullName>
    </submittedName>
</protein>
<proteinExistence type="predicted"/>
<organism evidence="4 5">
    <name type="scientific">Chionoecetes opilio</name>
    <name type="common">Atlantic snow crab</name>
    <name type="synonym">Cancer opilio</name>
    <dbReference type="NCBI Taxonomy" id="41210"/>
    <lineage>
        <taxon>Eukaryota</taxon>
        <taxon>Metazoa</taxon>
        <taxon>Ecdysozoa</taxon>
        <taxon>Arthropoda</taxon>
        <taxon>Crustacea</taxon>
        <taxon>Multicrustacea</taxon>
        <taxon>Malacostraca</taxon>
        <taxon>Eumalacostraca</taxon>
        <taxon>Eucarida</taxon>
        <taxon>Decapoda</taxon>
        <taxon>Pleocyemata</taxon>
        <taxon>Brachyura</taxon>
        <taxon>Eubrachyura</taxon>
        <taxon>Majoidea</taxon>
        <taxon>Majidae</taxon>
        <taxon>Chionoecetes</taxon>
    </lineage>
</organism>
<dbReference type="Pfam" id="PF26030">
    <property type="entry name" value="RUNDC1"/>
    <property type="match status" value="1"/>
</dbReference>
<dbReference type="OrthoDB" id="10068328at2759"/>
<reference evidence="4" key="1">
    <citation type="submission" date="2020-07" db="EMBL/GenBank/DDBJ databases">
        <title>The High-quality genome of the commercially important snow crab, Chionoecetes opilio.</title>
        <authorList>
            <person name="Jeong J.-H."/>
            <person name="Ryu S."/>
        </authorList>
    </citation>
    <scope>NUCLEOTIDE SEQUENCE</scope>
    <source>
        <strain evidence="4">MADBK_172401_WGS</strain>
        <tissue evidence="4">Digestive gland</tissue>
    </source>
</reference>
<dbReference type="Proteomes" id="UP000770661">
    <property type="component" value="Unassembled WGS sequence"/>
</dbReference>
<dbReference type="AlphaFoldDB" id="A0A8J5CPD4"/>
<dbReference type="InterPro" id="IPR058732">
    <property type="entry name" value="RUNDC1_M"/>
</dbReference>
<evidence type="ECO:0000259" key="3">
    <source>
        <dbReference type="Pfam" id="PF26030"/>
    </source>
</evidence>
<keyword evidence="1" id="KW-0175">Coiled coil</keyword>
<comment type="caution">
    <text evidence="4">The sequence shown here is derived from an EMBL/GenBank/DDBJ whole genome shotgun (WGS) entry which is preliminary data.</text>
</comment>
<evidence type="ECO:0000256" key="1">
    <source>
        <dbReference type="SAM" id="Coils"/>
    </source>
</evidence>
<evidence type="ECO:0000313" key="5">
    <source>
        <dbReference type="Proteomes" id="UP000770661"/>
    </source>
</evidence>
<feature type="region of interest" description="Disordered" evidence="2">
    <location>
        <begin position="289"/>
        <end position="326"/>
    </location>
</feature>
<feature type="coiled-coil region" evidence="1">
    <location>
        <begin position="347"/>
        <end position="374"/>
    </location>
</feature>
<dbReference type="EMBL" id="JACEEZ010017134">
    <property type="protein sequence ID" value="KAG0717754.1"/>
    <property type="molecule type" value="Genomic_DNA"/>
</dbReference>
<keyword evidence="5" id="KW-1185">Reference proteome</keyword>
<sequence>MAADDLVLDMIKTHSHYDVPEDIILSSHDDSDCPDLPRETPSTLRPVKNVEKDINGLLREANISRWPGDRIAARHWTTEDTIIPDWSIHKDAIIEGFQKRKPDGAGCKPTHKEESRSWKSDEEDLVSHKIGREGSVSHKIDQVCPESHQFSQEGTAKHMIGPESQQFSQEGTAKHMIGQESHQISQEGIAKHMIGPESQQFSQEGTAKHMIGPESQQFSQEGTAKHMIGPESQQFSQEGTAKHMIGPESQQFSQEGTAKRIISQESLTDDLTSTHKYKSDGSQLELMTNASSGQAGSEADDDWWDGEGRPTGERWPPLGAPDDQAEDSSFESWYRQGRSCEGTEGVGEVERERLRQLEEEQDQLSNSLMALTSHFAQVQFRLKQIVDASPEQKEGLLSQLELFANRGIPDMRAPNAACLSLKQQLDDLELYVYETGEGGPPQAQIMERQRVIIEQLKDRLNLNVDEMDQLTLEDLRRQVDRAVRELEAY</sequence>
<feature type="domain" description="RUN" evidence="3">
    <location>
        <begin position="420"/>
        <end position="486"/>
    </location>
</feature>